<dbReference type="AlphaFoldDB" id="A0A7W8CYJ5"/>
<dbReference type="Proteomes" id="UP000539953">
    <property type="component" value="Unassembled WGS sequence"/>
</dbReference>
<dbReference type="EMBL" id="JACHHK010000001">
    <property type="protein sequence ID" value="MBB5182315.1"/>
    <property type="molecule type" value="Genomic_DNA"/>
</dbReference>
<dbReference type="NCBIfam" id="TIGR04335">
    <property type="entry name" value="AmmeMemoSam_A"/>
    <property type="match status" value="1"/>
</dbReference>
<gene>
    <name evidence="2" type="ORF">HNQ47_000318</name>
</gene>
<comment type="caution">
    <text evidence="2">The sequence shown here is derived from an EMBL/GenBank/DDBJ whole genome shotgun (WGS) entry which is preliminary data.</text>
</comment>
<evidence type="ECO:0000313" key="2">
    <source>
        <dbReference type="EMBL" id="MBB5182315.1"/>
    </source>
</evidence>
<dbReference type="InterPro" id="IPR023473">
    <property type="entry name" value="AMMECR1"/>
</dbReference>
<dbReference type="SUPFAM" id="SSF53213">
    <property type="entry name" value="LigB-like"/>
    <property type="match status" value="1"/>
</dbReference>
<dbReference type="GO" id="GO:0008198">
    <property type="term" value="F:ferrous iron binding"/>
    <property type="evidence" value="ECO:0007669"/>
    <property type="project" value="InterPro"/>
</dbReference>
<dbReference type="CDD" id="cd07951">
    <property type="entry name" value="ED_3B_N_AMMECR1"/>
    <property type="match status" value="1"/>
</dbReference>
<evidence type="ECO:0000259" key="1">
    <source>
        <dbReference type="PROSITE" id="PS51112"/>
    </source>
</evidence>
<dbReference type="Gene3D" id="3.40.830.10">
    <property type="entry name" value="LigB-like"/>
    <property type="match status" value="1"/>
</dbReference>
<protein>
    <submittedName>
        <fullName evidence="2">AmmeMemoRadiSam system protein A</fullName>
    </submittedName>
</protein>
<sequence length="433" mass="48541">MIKGAIMVPHPPVIVSEVGRGEEKQVQATIDAYHQAARALASWQPDTIICISPHAEMYRDYFQISPGKEARGDFARFGAKSVSFHVEYDEELVDAICQMCAERKFPAGKEYPQDDRLDHGTMVPLYFINQYWTHYKLVRLGLSGLPLEKNLELGQIIQACADRLDRRTAVIASGDLSHHVNANSPYGPTKEGPEYEREIMDVMGKGEFSRLLDFSNSFRRRAGECGHGSFTIMSGILDGYPYDVQCLSHEDIFGIGYGVCIYPCRDPYVDLAVRAVHAYVTERKTIDPQGPYEMMQEQAGTFVSIHEHGRLRGCIGTFMPTKSNIASEIISNAAHAATRDPRFFPIEPKELDDLEISVDVLGHLEPVDSSDQLDVKRYGILVSDPYGRRGLLLPDLDGVTSVRQQIAIAMQKAGIEDEEGLNIQRFEVVRHEM</sequence>
<dbReference type="Pfam" id="PF01871">
    <property type="entry name" value="AMMECR1"/>
    <property type="match status" value="1"/>
</dbReference>
<dbReference type="InterPro" id="IPR002733">
    <property type="entry name" value="AMMECR1_domain"/>
</dbReference>
<dbReference type="PANTHER" id="PTHR13016:SF0">
    <property type="entry name" value="AMME SYNDROME CANDIDATE GENE 1 PROTEIN"/>
    <property type="match status" value="1"/>
</dbReference>
<dbReference type="InterPro" id="IPR027485">
    <property type="entry name" value="AMMECR1_N"/>
</dbReference>
<accession>A0A7W8CYJ5</accession>
<dbReference type="SUPFAM" id="SSF143447">
    <property type="entry name" value="AMMECR1-like"/>
    <property type="match status" value="1"/>
</dbReference>
<dbReference type="Gene3D" id="3.30.700.20">
    <property type="entry name" value="Hypothetical protein ph0010, domain 1"/>
    <property type="match status" value="1"/>
</dbReference>
<dbReference type="InterPro" id="IPR036071">
    <property type="entry name" value="AMMECR1_dom_sf"/>
</dbReference>
<proteinExistence type="predicted"/>
<organism evidence="2 3">
    <name type="scientific">Catenisphaera adipataccumulans</name>
    <dbReference type="NCBI Taxonomy" id="700500"/>
    <lineage>
        <taxon>Bacteria</taxon>
        <taxon>Bacillati</taxon>
        <taxon>Bacillota</taxon>
        <taxon>Erysipelotrichia</taxon>
        <taxon>Erysipelotrichales</taxon>
        <taxon>Erysipelotrichaceae</taxon>
        <taxon>Catenisphaera</taxon>
    </lineage>
</organism>
<dbReference type="Pfam" id="PF02900">
    <property type="entry name" value="LigB"/>
    <property type="match status" value="1"/>
</dbReference>
<dbReference type="InterPro" id="IPR027623">
    <property type="entry name" value="AmmeMemoSam_A"/>
</dbReference>
<dbReference type="PANTHER" id="PTHR13016">
    <property type="entry name" value="AMMECR1 HOMOLOG"/>
    <property type="match status" value="1"/>
</dbReference>
<dbReference type="PROSITE" id="PS51112">
    <property type="entry name" value="AMMECR1"/>
    <property type="match status" value="1"/>
</dbReference>
<reference evidence="2 3" key="1">
    <citation type="submission" date="2020-08" db="EMBL/GenBank/DDBJ databases">
        <title>Genomic Encyclopedia of Type Strains, Phase IV (KMG-IV): sequencing the most valuable type-strain genomes for metagenomic binning, comparative biology and taxonomic classification.</title>
        <authorList>
            <person name="Goeker M."/>
        </authorList>
    </citation>
    <scope>NUCLEOTIDE SEQUENCE [LARGE SCALE GENOMIC DNA]</scope>
    <source>
        <strain evidence="2 3">DSM 25799</strain>
    </source>
</reference>
<dbReference type="RefSeq" id="WP_183326868.1">
    <property type="nucleotide sequence ID" value="NZ_JACHHK010000001.1"/>
</dbReference>
<dbReference type="InterPro" id="IPR004183">
    <property type="entry name" value="Xdiol_dOase_suB"/>
</dbReference>
<dbReference type="GO" id="GO:0016702">
    <property type="term" value="F:oxidoreductase activity, acting on single donors with incorporation of molecular oxygen, incorporation of two atoms of oxygen"/>
    <property type="evidence" value="ECO:0007669"/>
    <property type="project" value="UniProtKB-ARBA"/>
</dbReference>
<evidence type="ECO:0000313" key="3">
    <source>
        <dbReference type="Proteomes" id="UP000539953"/>
    </source>
</evidence>
<name>A0A7W8CYJ5_9FIRM</name>
<feature type="domain" description="AMMECR1" evidence="1">
    <location>
        <begin position="263"/>
        <end position="433"/>
    </location>
</feature>
<dbReference type="NCBIfam" id="TIGR04336">
    <property type="entry name" value="AmmeMemoSam_B"/>
    <property type="match status" value="1"/>
</dbReference>
<keyword evidence="3" id="KW-1185">Reference proteome</keyword>